<evidence type="ECO:0000313" key="2">
    <source>
        <dbReference type="Proteomes" id="UP001221898"/>
    </source>
</evidence>
<name>A0AAD7T9H4_9TELE</name>
<evidence type="ECO:0008006" key="3">
    <source>
        <dbReference type="Google" id="ProtNLM"/>
    </source>
</evidence>
<sequence length="257" mass="29026">MAAETTEIPTKRQRMEHEECTTCCIDDTSGLVLLRDLDSWKTLVRVAEIRSHAGLMDLARTTPEGEWPRVWYHRKCRSIFTMKKLLDTQVPKLQAAGSSARPARTTPSTLRVLEEKCIFCDKTSKYIKGQKTCETLIKCCELQAHSRIRDSAVKKLDDRMLAITSRELVAAEAHYHSHLKEFTHHSRLTNSLGSDLVFAVTGGKTSHRCKLSECQCMSSGLKCTNLCKLQTCDNQPQEEDLGMMITEADLTDSETED</sequence>
<reference evidence="1" key="1">
    <citation type="journal article" date="2023" name="Science">
        <title>Genome structures resolve the early diversification of teleost fishes.</title>
        <authorList>
            <person name="Parey E."/>
            <person name="Louis A."/>
            <person name="Montfort J."/>
            <person name="Bouchez O."/>
            <person name="Roques C."/>
            <person name="Iampietro C."/>
            <person name="Lluch J."/>
            <person name="Castinel A."/>
            <person name="Donnadieu C."/>
            <person name="Desvignes T."/>
            <person name="Floi Bucao C."/>
            <person name="Jouanno E."/>
            <person name="Wen M."/>
            <person name="Mejri S."/>
            <person name="Dirks R."/>
            <person name="Jansen H."/>
            <person name="Henkel C."/>
            <person name="Chen W.J."/>
            <person name="Zahm M."/>
            <person name="Cabau C."/>
            <person name="Klopp C."/>
            <person name="Thompson A.W."/>
            <person name="Robinson-Rechavi M."/>
            <person name="Braasch I."/>
            <person name="Lecointre G."/>
            <person name="Bobe J."/>
            <person name="Postlethwait J.H."/>
            <person name="Berthelot C."/>
            <person name="Roest Crollius H."/>
            <person name="Guiguen Y."/>
        </authorList>
    </citation>
    <scope>NUCLEOTIDE SEQUENCE</scope>
    <source>
        <strain evidence="1">NC1722</strain>
    </source>
</reference>
<dbReference type="Proteomes" id="UP001221898">
    <property type="component" value="Unassembled WGS sequence"/>
</dbReference>
<comment type="caution">
    <text evidence="1">The sequence shown here is derived from an EMBL/GenBank/DDBJ whole genome shotgun (WGS) entry which is preliminary data.</text>
</comment>
<protein>
    <recommendedName>
        <fullName evidence="3">Tesmin/TSO1-like CXC domain-containing protein</fullName>
    </recommendedName>
</protein>
<dbReference type="EMBL" id="JAINUG010000005">
    <property type="protein sequence ID" value="KAJ8416869.1"/>
    <property type="molecule type" value="Genomic_DNA"/>
</dbReference>
<keyword evidence="2" id="KW-1185">Reference proteome</keyword>
<evidence type="ECO:0000313" key="1">
    <source>
        <dbReference type="EMBL" id="KAJ8416869.1"/>
    </source>
</evidence>
<organism evidence="1 2">
    <name type="scientific">Aldrovandia affinis</name>
    <dbReference type="NCBI Taxonomy" id="143900"/>
    <lineage>
        <taxon>Eukaryota</taxon>
        <taxon>Metazoa</taxon>
        <taxon>Chordata</taxon>
        <taxon>Craniata</taxon>
        <taxon>Vertebrata</taxon>
        <taxon>Euteleostomi</taxon>
        <taxon>Actinopterygii</taxon>
        <taxon>Neopterygii</taxon>
        <taxon>Teleostei</taxon>
        <taxon>Notacanthiformes</taxon>
        <taxon>Halosauridae</taxon>
        <taxon>Aldrovandia</taxon>
    </lineage>
</organism>
<dbReference type="AlphaFoldDB" id="A0AAD7T9H4"/>
<accession>A0AAD7T9H4</accession>
<gene>
    <name evidence="1" type="ORF">AAFF_G00327470</name>
</gene>
<proteinExistence type="predicted"/>